<sequence>MTLNKKMVCILFLILMVFVTTVTYVCSRNIVSKNLIEDGNIYMNKSQYKEAIAIYREALKYNKNNNTENMLKLAETMERSKTAYNRGIINYKKKNYLEAINCFQMVFNKDTIRYENSQNKLNECVNKYVEENMEQAQKYINDLNFKEAEKYLNNILKIDSDNEKAIRLKKKIIS</sequence>
<dbReference type="InterPro" id="IPR011990">
    <property type="entry name" value="TPR-like_helical_dom_sf"/>
</dbReference>
<dbReference type="OrthoDB" id="1924537at2"/>
<comment type="caution">
    <text evidence="2">The sequence shown here is derived from an EMBL/GenBank/DDBJ whole genome shotgun (WGS) entry which is preliminary data.</text>
</comment>
<dbReference type="AlphaFoldDB" id="A0A6M0R9J3"/>
<dbReference type="Proteomes" id="UP000473885">
    <property type="component" value="Unassembled WGS sequence"/>
</dbReference>
<dbReference type="InterPro" id="IPR019734">
    <property type="entry name" value="TPR_rpt"/>
</dbReference>
<dbReference type="Gene3D" id="1.25.40.10">
    <property type="entry name" value="Tetratricopeptide repeat domain"/>
    <property type="match status" value="1"/>
</dbReference>
<evidence type="ECO:0000256" key="1">
    <source>
        <dbReference type="PROSITE-ProRule" id="PRU00339"/>
    </source>
</evidence>
<dbReference type="RefSeq" id="WP_082174101.1">
    <property type="nucleotide sequence ID" value="NZ_CABKUB010000006.1"/>
</dbReference>
<name>A0A6M0R9J3_9CLOT</name>
<dbReference type="PROSITE" id="PS50005">
    <property type="entry name" value="TPR"/>
    <property type="match status" value="1"/>
</dbReference>
<keyword evidence="3" id="KW-1185">Reference proteome</keyword>
<proteinExistence type="predicted"/>
<accession>A0A6M0R9J3</accession>
<dbReference type="SUPFAM" id="SSF48452">
    <property type="entry name" value="TPR-like"/>
    <property type="match status" value="1"/>
</dbReference>
<protein>
    <submittedName>
        <fullName evidence="2">Uncharacterized protein</fullName>
    </submittedName>
</protein>
<dbReference type="SMART" id="SM00028">
    <property type="entry name" value="TPR"/>
    <property type="match status" value="3"/>
</dbReference>
<dbReference type="Pfam" id="PF13181">
    <property type="entry name" value="TPR_8"/>
    <property type="match status" value="1"/>
</dbReference>
<reference evidence="2 3" key="1">
    <citation type="submission" date="2019-04" db="EMBL/GenBank/DDBJ databases">
        <title>Genome sequencing of Clostridium botulinum Groups I-IV and Clostridium butyricum.</title>
        <authorList>
            <person name="Brunt J."/>
            <person name="Van Vliet A.H.M."/>
            <person name="Stringer S.C."/>
            <person name="Carter A.T."/>
            <person name="Peck M.W."/>
        </authorList>
    </citation>
    <scope>NUCLEOTIDE SEQUENCE [LARGE SCALE GENOMIC DNA]</scope>
    <source>
        <strain evidence="2 3">IFR 18/094</strain>
    </source>
</reference>
<dbReference type="EMBL" id="SXDP01000004">
    <property type="protein sequence ID" value="NEZ46931.1"/>
    <property type="molecule type" value="Genomic_DNA"/>
</dbReference>
<organism evidence="2 3">
    <name type="scientific">Clostridium niameyense</name>
    <dbReference type="NCBI Taxonomy" id="1622073"/>
    <lineage>
        <taxon>Bacteria</taxon>
        <taxon>Bacillati</taxon>
        <taxon>Bacillota</taxon>
        <taxon>Clostridia</taxon>
        <taxon>Eubacteriales</taxon>
        <taxon>Clostridiaceae</taxon>
        <taxon>Clostridium</taxon>
    </lineage>
</organism>
<evidence type="ECO:0000313" key="2">
    <source>
        <dbReference type="EMBL" id="NEZ46931.1"/>
    </source>
</evidence>
<keyword evidence="1" id="KW-0802">TPR repeat</keyword>
<gene>
    <name evidence="2" type="ORF">FDF74_06860</name>
</gene>
<feature type="repeat" description="TPR" evidence="1">
    <location>
        <begin position="32"/>
        <end position="65"/>
    </location>
</feature>
<evidence type="ECO:0000313" key="3">
    <source>
        <dbReference type="Proteomes" id="UP000473885"/>
    </source>
</evidence>